<organism evidence="5">
    <name type="scientific">Attheya septentrionalis</name>
    <dbReference type="NCBI Taxonomy" id="420275"/>
    <lineage>
        <taxon>Eukaryota</taxon>
        <taxon>Sar</taxon>
        <taxon>Stramenopiles</taxon>
        <taxon>Ochrophyta</taxon>
        <taxon>Bacillariophyta</taxon>
        <taxon>Coscinodiscophyceae</taxon>
        <taxon>Chaetocerotophycidae</taxon>
        <taxon>Chaetocerotales</taxon>
        <taxon>Attheyaceae</taxon>
        <taxon>Attheya</taxon>
    </lineage>
</organism>
<accession>A0A7S2XTF5</accession>
<gene>
    <name evidence="5" type="ORF">ASEP1449_LOCUS18315</name>
</gene>
<dbReference type="PANTHER" id="PTHR13149:SF0">
    <property type="entry name" value="VACUOLAR PROTEIN-SORTING-ASSOCIATED PROTEIN 25"/>
    <property type="match status" value="1"/>
</dbReference>
<dbReference type="AlphaFoldDB" id="A0A7S2XTF5"/>
<evidence type="ECO:0000256" key="1">
    <source>
        <dbReference type="ARBA" id="ARBA00009674"/>
    </source>
</evidence>
<evidence type="ECO:0000256" key="3">
    <source>
        <dbReference type="ARBA" id="ARBA00022927"/>
    </source>
</evidence>
<reference evidence="5" key="1">
    <citation type="submission" date="2021-01" db="EMBL/GenBank/DDBJ databases">
        <authorList>
            <person name="Corre E."/>
            <person name="Pelletier E."/>
            <person name="Niang G."/>
            <person name="Scheremetjew M."/>
            <person name="Finn R."/>
            <person name="Kale V."/>
            <person name="Holt S."/>
            <person name="Cochrane G."/>
            <person name="Meng A."/>
            <person name="Brown T."/>
            <person name="Cohen L."/>
        </authorList>
    </citation>
    <scope>NUCLEOTIDE SEQUENCE</scope>
    <source>
        <strain evidence="5">CCMP2084</strain>
    </source>
</reference>
<protein>
    <recommendedName>
        <fullName evidence="4">ESCRT-II complex subunit VPS25</fullName>
    </recommendedName>
</protein>
<evidence type="ECO:0000256" key="2">
    <source>
        <dbReference type="ARBA" id="ARBA00022448"/>
    </source>
</evidence>
<dbReference type="GO" id="GO:0016236">
    <property type="term" value="P:macroautophagy"/>
    <property type="evidence" value="ECO:0007669"/>
    <property type="project" value="UniProtKB-ARBA"/>
</dbReference>
<evidence type="ECO:0000313" key="5">
    <source>
        <dbReference type="EMBL" id="CAD9826481.1"/>
    </source>
</evidence>
<dbReference type="InterPro" id="IPR036388">
    <property type="entry name" value="WH-like_DNA-bd_sf"/>
</dbReference>
<dbReference type="SUPFAM" id="SSF46785">
    <property type="entry name" value="Winged helix' DNA-binding domain"/>
    <property type="match status" value="2"/>
</dbReference>
<dbReference type="Pfam" id="PF05871">
    <property type="entry name" value="ESCRT-II"/>
    <property type="match status" value="1"/>
</dbReference>
<dbReference type="GO" id="GO:0042803">
    <property type="term" value="F:protein homodimerization activity"/>
    <property type="evidence" value="ECO:0007669"/>
    <property type="project" value="TreeGrafter"/>
</dbReference>
<dbReference type="GO" id="GO:0000814">
    <property type="term" value="C:ESCRT II complex"/>
    <property type="evidence" value="ECO:0007669"/>
    <property type="project" value="InterPro"/>
</dbReference>
<keyword evidence="2" id="KW-0813">Transport</keyword>
<dbReference type="EMBL" id="HBHQ01027039">
    <property type="protein sequence ID" value="CAD9826481.1"/>
    <property type="molecule type" value="Transcribed_RNA"/>
</dbReference>
<sequence>MGTAKFEYPEFYSFPPFFTIQPVLATREKQMGLWRELILKYHTDRKIKTLVLHDCPLWMNPDIGRELNQEAIQAVMNDFVKSGHGEWEDADVQTRCRILWRKPEQLASDIYDWAMANGYINSVCTVYELHSGEDVNGMSFEGADEELLRRALGILEDQGKCTMFKGDTSSEDGIKFF</sequence>
<dbReference type="GO" id="GO:0043328">
    <property type="term" value="P:protein transport to vacuole involved in ubiquitin-dependent protein catabolic process via the multivesicular body sorting pathway"/>
    <property type="evidence" value="ECO:0007669"/>
    <property type="project" value="TreeGrafter"/>
</dbReference>
<name>A0A7S2XTF5_9STRA</name>
<dbReference type="GO" id="GO:0005198">
    <property type="term" value="F:structural molecule activity"/>
    <property type="evidence" value="ECO:0007669"/>
    <property type="project" value="TreeGrafter"/>
</dbReference>
<dbReference type="InterPro" id="IPR008570">
    <property type="entry name" value="ESCRT-II_cplx_Vps25-sub"/>
</dbReference>
<dbReference type="Gene3D" id="1.10.10.570">
    <property type="entry name" value="Winged helix' DNA-binding domain. Chain C. Domain 1"/>
    <property type="match status" value="1"/>
</dbReference>
<comment type="similarity">
    <text evidence="1">Belongs to the VPS25 family.</text>
</comment>
<dbReference type="FunFam" id="1.10.10.10:FF:000141">
    <property type="entry name" value="vacuolar protein-sorting-associated protein 25"/>
    <property type="match status" value="1"/>
</dbReference>
<evidence type="ECO:0000256" key="4">
    <source>
        <dbReference type="ARBA" id="ARBA00030094"/>
    </source>
</evidence>
<dbReference type="Gene3D" id="1.10.10.10">
    <property type="entry name" value="Winged helix-like DNA-binding domain superfamily/Winged helix DNA-binding domain"/>
    <property type="match status" value="1"/>
</dbReference>
<keyword evidence="3" id="KW-0653">Protein transport</keyword>
<dbReference type="InterPro" id="IPR014041">
    <property type="entry name" value="ESCRT-II_cplx_Vps25-sub_N"/>
</dbReference>
<dbReference type="PANTHER" id="PTHR13149">
    <property type="entry name" value="VACUOLAR PROTEIN SORTING-ASSOCIATED PROTEIN VPS25"/>
    <property type="match status" value="1"/>
</dbReference>
<dbReference type="InterPro" id="IPR036390">
    <property type="entry name" value="WH_DNA-bd_sf"/>
</dbReference>
<proteinExistence type="inferred from homology"/>